<proteinExistence type="predicted"/>
<organism evidence="1 2">
    <name type="scientific">Bombus vosnesenskii</name>
    <dbReference type="NCBI Taxonomy" id="207650"/>
    <lineage>
        <taxon>Eukaryota</taxon>
        <taxon>Metazoa</taxon>
        <taxon>Ecdysozoa</taxon>
        <taxon>Arthropoda</taxon>
        <taxon>Hexapoda</taxon>
        <taxon>Insecta</taxon>
        <taxon>Pterygota</taxon>
        <taxon>Neoptera</taxon>
        <taxon>Endopterygota</taxon>
        <taxon>Hymenoptera</taxon>
        <taxon>Apocrita</taxon>
        <taxon>Aculeata</taxon>
        <taxon>Apoidea</taxon>
        <taxon>Anthophila</taxon>
        <taxon>Apidae</taxon>
        <taxon>Bombus</taxon>
        <taxon>Pyrobombus</taxon>
    </lineage>
</organism>
<dbReference type="AlphaFoldDB" id="A0A6J3LLI5"/>
<reference evidence="2" key="1">
    <citation type="submission" date="2025-08" db="UniProtKB">
        <authorList>
            <consortium name="RefSeq"/>
        </authorList>
    </citation>
    <scope>IDENTIFICATION</scope>
    <source>
        <tissue evidence="2">Muscle</tissue>
    </source>
</reference>
<evidence type="ECO:0000313" key="2">
    <source>
        <dbReference type="RefSeq" id="XP_033366262.1"/>
    </source>
</evidence>
<dbReference type="Proteomes" id="UP000504631">
    <property type="component" value="Unplaced"/>
</dbReference>
<gene>
    <name evidence="2" type="primary">LOC117243135</name>
</gene>
<dbReference type="KEGG" id="bvk:117243135"/>
<evidence type="ECO:0000313" key="1">
    <source>
        <dbReference type="Proteomes" id="UP000504631"/>
    </source>
</evidence>
<protein>
    <submittedName>
        <fullName evidence="2">Uncharacterized protein LOC117243135</fullName>
    </submittedName>
</protein>
<sequence length="106" mass="12218">MMESWDCESNSSTEYYDAIEFQEEHSPINKFGKRRSTSLPNINLQEEETLEVSPRIDTKPIRPVAVLKQLYTYSAIKSNIKRSASLVNKTRRKLKPFITITPATPL</sequence>
<dbReference type="RefSeq" id="XP_033366262.1">
    <property type="nucleotide sequence ID" value="XM_033510371.1"/>
</dbReference>
<dbReference type="GeneID" id="117243135"/>
<keyword evidence="1" id="KW-1185">Reference proteome</keyword>
<name>A0A6J3LLI5_9HYME</name>
<accession>A0A6J3LLI5</accession>